<accession>A0ABU8I9U0</accession>
<proteinExistence type="predicted"/>
<gene>
    <name evidence="3" type="ORF">VJ786_15315</name>
</gene>
<evidence type="ECO:0000313" key="4">
    <source>
        <dbReference type="Proteomes" id="UP001363035"/>
    </source>
</evidence>
<comment type="caution">
    <text evidence="3">The sequence shown here is derived from an EMBL/GenBank/DDBJ whole genome shotgun (WGS) entry which is preliminary data.</text>
</comment>
<keyword evidence="4" id="KW-1185">Reference proteome</keyword>
<dbReference type="PANTHER" id="PTHR12302">
    <property type="entry name" value="EBNA2 BINDING PROTEIN P100"/>
    <property type="match status" value="1"/>
</dbReference>
<dbReference type="PROSITE" id="PS50830">
    <property type="entry name" value="TNASE_3"/>
    <property type="match status" value="1"/>
</dbReference>
<keyword evidence="1" id="KW-0732">Signal</keyword>
<evidence type="ECO:0000313" key="3">
    <source>
        <dbReference type="EMBL" id="MEI5986273.1"/>
    </source>
</evidence>
<feature type="chain" id="PRO_5046237785" evidence="1">
    <location>
        <begin position="27"/>
        <end position="187"/>
    </location>
</feature>
<protein>
    <submittedName>
        <fullName evidence="3">Thermonuclease family protein</fullName>
    </submittedName>
</protein>
<dbReference type="PANTHER" id="PTHR12302:SF3">
    <property type="entry name" value="SERINE_THREONINE-PROTEIN KINASE 31"/>
    <property type="match status" value="1"/>
</dbReference>
<evidence type="ECO:0000259" key="2">
    <source>
        <dbReference type="PROSITE" id="PS50830"/>
    </source>
</evidence>
<dbReference type="EMBL" id="JAYLLN010000050">
    <property type="protein sequence ID" value="MEI5986273.1"/>
    <property type="molecule type" value="Genomic_DNA"/>
</dbReference>
<feature type="domain" description="TNase-like" evidence="2">
    <location>
        <begin position="52"/>
        <end position="186"/>
    </location>
</feature>
<dbReference type="InterPro" id="IPR016071">
    <property type="entry name" value="Staphylococal_nuclease_OB-fold"/>
</dbReference>
<dbReference type="Proteomes" id="UP001363035">
    <property type="component" value="Unassembled WGS sequence"/>
</dbReference>
<name>A0ABU8I9U0_9SPHI</name>
<organism evidence="3 4">
    <name type="scientific">Sphingobacterium tenebrionis</name>
    <dbReference type="NCBI Taxonomy" id="3111775"/>
    <lineage>
        <taxon>Bacteria</taxon>
        <taxon>Pseudomonadati</taxon>
        <taxon>Bacteroidota</taxon>
        <taxon>Sphingobacteriia</taxon>
        <taxon>Sphingobacteriales</taxon>
        <taxon>Sphingobacteriaceae</taxon>
        <taxon>Sphingobacterium</taxon>
    </lineage>
</organism>
<dbReference type="SMART" id="SM00318">
    <property type="entry name" value="SNc"/>
    <property type="match status" value="1"/>
</dbReference>
<dbReference type="RefSeq" id="WP_218962180.1">
    <property type="nucleotide sequence ID" value="NZ_JAYLLN010000050.1"/>
</dbReference>
<evidence type="ECO:0000256" key="1">
    <source>
        <dbReference type="SAM" id="SignalP"/>
    </source>
</evidence>
<sequence length="187" mass="21491">MIKRLITHTCIACLGLKIMISCTSMSAEYSKHREVQSENFAFVSNEQEASQKHTYYQVTKVVDGDTFWIDNLQPGGLKIRFIGIDAPESRNAFKKKKQFYGKESKEFLTALLKDQKVRLEFDVDSLDPFNRTLAYVYLENGEMVNELIVKSGKGILMTVAPNVKYEELFVKAQKYARENKLGLWAEN</sequence>
<dbReference type="Pfam" id="PF00565">
    <property type="entry name" value="SNase"/>
    <property type="match status" value="1"/>
</dbReference>
<reference evidence="3 4" key="1">
    <citation type="submission" date="2024-01" db="EMBL/GenBank/DDBJ databases">
        <title>Sphingobacterium tenebrionis sp. nov., a novel endophyte isolated from tenebrio molitor intestines.</title>
        <authorList>
            <person name="Zhang C."/>
        </authorList>
    </citation>
    <scope>NUCLEOTIDE SEQUENCE [LARGE SCALE GENOMIC DNA]</scope>
    <source>
        <strain evidence="3 4">PU5-4</strain>
    </source>
</reference>
<feature type="signal peptide" evidence="1">
    <location>
        <begin position="1"/>
        <end position="26"/>
    </location>
</feature>